<dbReference type="Proteomes" id="UP000631114">
    <property type="component" value="Unassembled WGS sequence"/>
</dbReference>
<dbReference type="InterPro" id="IPR008507">
    <property type="entry name" value="DUF789"/>
</dbReference>
<evidence type="ECO:0000256" key="1">
    <source>
        <dbReference type="SAM" id="MobiDB-lite"/>
    </source>
</evidence>
<feature type="region of interest" description="Disordered" evidence="1">
    <location>
        <begin position="256"/>
        <end position="278"/>
    </location>
</feature>
<dbReference type="AlphaFoldDB" id="A0A835IMK9"/>
<reference evidence="2 3" key="1">
    <citation type="submission" date="2020-10" db="EMBL/GenBank/DDBJ databases">
        <title>The Coptis chinensis genome and diversification of protoberbering-type alkaloids.</title>
        <authorList>
            <person name="Wang B."/>
            <person name="Shu S."/>
            <person name="Song C."/>
            <person name="Liu Y."/>
        </authorList>
    </citation>
    <scope>NUCLEOTIDE SEQUENCE [LARGE SCALE GENOMIC DNA]</scope>
    <source>
        <strain evidence="2">HL-2020</strain>
        <tissue evidence="2">Leaf</tissue>
    </source>
</reference>
<accession>A0A835IMK9</accession>
<evidence type="ECO:0000313" key="2">
    <source>
        <dbReference type="EMBL" id="KAF9619007.1"/>
    </source>
</evidence>
<dbReference type="EMBL" id="JADFTS010000002">
    <property type="protein sequence ID" value="KAF9619007.1"/>
    <property type="molecule type" value="Genomic_DNA"/>
</dbReference>
<dbReference type="OrthoDB" id="692400at2759"/>
<protein>
    <submittedName>
        <fullName evidence="2">Uncharacterized protein</fullName>
    </submittedName>
</protein>
<keyword evidence="3" id="KW-1185">Reference proteome</keyword>
<organism evidence="2 3">
    <name type="scientific">Coptis chinensis</name>
    <dbReference type="NCBI Taxonomy" id="261450"/>
    <lineage>
        <taxon>Eukaryota</taxon>
        <taxon>Viridiplantae</taxon>
        <taxon>Streptophyta</taxon>
        <taxon>Embryophyta</taxon>
        <taxon>Tracheophyta</taxon>
        <taxon>Spermatophyta</taxon>
        <taxon>Magnoliopsida</taxon>
        <taxon>Ranunculales</taxon>
        <taxon>Ranunculaceae</taxon>
        <taxon>Coptidoideae</taxon>
        <taxon>Coptis</taxon>
    </lineage>
</organism>
<gene>
    <name evidence="2" type="ORF">IFM89_003910</name>
</gene>
<sequence length="478" mass="52864">MVPQVVGGVPRVLVRVGYSNTVDCLTAHSLVVEAKKQGFDRVDVEQEVQKLPRLPFANFNGVRVKIMKWGPSLVTIEPDSLDGHEIPESIIELGLIGDDQEDWVHCRMEVHAWGFNPSIGRLGWQIVIWDTDRVDVIESLKGAFTVSVVCEAVDGNFKWVFTDVYGSVAETDKEQFWQELNDIAGYWNLPRCASGDYNAVRYPTEKRGDHKWSRSVLPWDVITISLVSVGEVKGKGQNNEVVVGLHNVRLVAELRAGEDSDAESPRETSSEGSSVCDPEGQLDHGLEAMWNKQTQIELNRISVNDKVVTGSSSDDGEVCNPPGLLIFQYLERDPPYSREPLADKASFMSLKHTRVVIYCQQVGFQLHGTQYIGYPQPQVCSSFTNTNGAVDASVKLPLPVFGLASYKFKGSVWTPNGLDERQQASSLLQAAENWLRLLQIARVGFISANLASLQHLMSPISVSGPLMFPFSAAPLPPV</sequence>
<feature type="compositionally biased region" description="Basic and acidic residues" evidence="1">
    <location>
        <begin position="256"/>
        <end position="269"/>
    </location>
</feature>
<dbReference type="PANTHER" id="PTHR31343:SF8">
    <property type="entry name" value="OS07G0246600 PROTEIN"/>
    <property type="match status" value="1"/>
</dbReference>
<proteinExistence type="predicted"/>
<dbReference type="Pfam" id="PF05623">
    <property type="entry name" value="DUF789"/>
    <property type="match status" value="2"/>
</dbReference>
<evidence type="ECO:0000313" key="3">
    <source>
        <dbReference type="Proteomes" id="UP000631114"/>
    </source>
</evidence>
<dbReference type="PANTHER" id="PTHR31343">
    <property type="entry name" value="T15D22.8"/>
    <property type="match status" value="1"/>
</dbReference>
<comment type="caution">
    <text evidence="2">The sequence shown here is derived from an EMBL/GenBank/DDBJ whole genome shotgun (WGS) entry which is preliminary data.</text>
</comment>
<name>A0A835IMK9_9MAGN</name>